<dbReference type="PROSITE" id="PS50110">
    <property type="entry name" value="RESPONSE_REGULATORY"/>
    <property type="match status" value="1"/>
</dbReference>
<accession>A0A3R5ZMM0</accession>
<keyword evidence="3" id="KW-0902">Two-component regulatory system</keyword>
<proteinExistence type="predicted"/>
<comment type="caution">
    <text evidence="12">The sequence shown here is derived from an EMBL/GenBank/DDBJ whole genome shotgun (WGS) entry which is preliminary data.</text>
</comment>
<dbReference type="InterPro" id="IPR039420">
    <property type="entry name" value="WalR-like"/>
</dbReference>
<dbReference type="PANTHER" id="PTHR48111">
    <property type="entry name" value="REGULATOR OF RPOS"/>
    <property type="match status" value="1"/>
</dbReference>
<evidence type="ECO:0000256" key="5">
    <source>
        <dbReference type="ARBA" id="ARBA00023125"/>
    </source>
</evidence>
<dbReference type="InterPro" id="IPR036388">
    <property type="entry name" value="WH-like_DNA-bd_sf"/>
</dbReference>
<dbReference type="CDD" id="cd00383">
    <property type="entry name" value="trans_reg_C"/>
    <property type="match status" value="1"/>
</dbReference>
<evidence type="ECO:0000256" key="8">
    <source>
        <dbReference type="PROSITE-ProRule" id="PRU00169"/>
    </source>
</evidence>
<dbReference type="InterPro" id="IPR001789">
    <property type="entry name" value="Sig_transdc_resp-reg_receiver"/>
</dbReference>
<dbReference type="GO" id="GO:0032993">
    <property type="term" value="C:protein-DNA complex"/>
    <property type="evidence" value="ECO:0007669"/>
    <property type="project" value="TreeGrafter"/>
</dbReference>
<evidence type="ECO:0000259" key="10">
    <source>
        <dbReference type="PROSITE" id="PS50110"/>
    </source>
</evidence>
<dbReference type="SMART" id="SM00862">
    <property type="entry name" value="Trans_reg_C"/>
    <property type="match status" value="1"/>
</dbReference>
<dbReference type="PANTHER" id="PTHR48111:SF22">
    <property type="entry name" value="REGULATOR OF RPOS"/>
    <property type="match status" value="1"/>
</dbReference>
<dbReference type="Gene3D" id="6.10.250.690">
    <property type="match status" value="1"/>
</dbReference>
<protein>
    <recommendedName>
        <fullName evidence="1">Stage 0 sporulation protein A homolog</fullName>
    </recommendedName>
</protein>
<keyword evidence="5 9" id="KW-0238">DNA-binding</keyword>
<dbReference type="SMART" id="SM00448">
    <property type="entry name" value="REC"/>
    <property type="match status" value="1"/>
</dbReference>
<feature type="domain" description="OmpR/PhoB-type" evidence="11">
    <location>
        <begin position="124"/>
        <end position="222"/>
    </location>
</feature>
<dbReference type="GO" id="GO:0006355">
    <property type="term" value="P:regulation of DNA-templated transcription"/>
    <property type="evidence" value="ECO:0007669"/>
    <property type="project" value="InterPro"/>
</dbReference>
<comment type="function">
    <text evidence="7">May play the central regulatory role in sporulation. It may be an element of the effector pathway responsible for the activation of sporulation genes in response to nutritional stress. Spo0A may act in concert with spo0H (a sigma factor) to control the expression of some genes that are critical to the sporulation process.</text>
</comment>
<dbReference type="AlphaFoldDB" id="A0A3R5ZMM0"/>
<dbReference type="Gene3D" id="3.40.50.2300">
    <property type="match status" value="1"/>
</dbReference>
<keyword evidence="2 8" id="KW-0597">Phosphoprotein</keyword>
<evidence type="ECO:0000256" key="9">
    <source>
        <dbReference type="PROSITE-ProRule" id="PRU01091"/>
    </source>
</evidence>
<evidence type="ECO:0000256" key="4">
    <source>
        <dbReference type="ARBA" id="ARBA00023015"/>
    </source>
</evidence>
<evidence type="ECO:0000256" key="7">
    <source>
        <dbReference type="ARBA" id="ARBA00024867"/>
    </source>
</evidence>
<dbReference type="Gene3D" id="1.10.10.10">
    <property type="entry name" value="Winged helix-like DNA-binding domain superfamily/Winged helix DNA-binding domain"/>
    <property type="match status" value="1"/>
</dbReference>
<feature type="domain" description="Response regulatory" evidence="10">
    <location>
        <begin position="2"/>
        <end position="116"/>
    </location>
</feature>
<dbReference type="GO" id="GO:0000976">
    <property type="term" value="F:transcription cis-regulatory region binding"/>
    <property type="evidence" value="ECO:0007669"/>
    <property type="project" value="TreeGrafter"/>
</dbReference>
<sequence>MRMLVVEDEKDLNSIICSKLVKEGYNVDACYDGQAALDFIEMTEYDGVIMDIMIPHVNGIEVLKTIRADKQQVPVLFLTAKGETQDIVRGLDAGASDYMTKPFEFPELLARLRVMLRTQGGVNENVITCGSLVVDMNNHKAVRDGQDIDLTVREYAILEYLARNRNIVVTREQIRANIWNIDDDVNSNVVDVYIRYLRRKIDDKYDDKLIQTIRGVGYKLEC</sequence>
<dbReference type="FunFam" id="3.40.50.2300:FF:000001">
    <property type="entry name" value="DNA-binding response regulator PhoB"/>
    <property type="match status" value="1"/>
</dbReference>
<dbReference type="EMBL" id="QRVK01000003">
    <property type="protein sequence ID" value="RGS43891.1"/>
    <property type="molecule type" value="Genomic_DNA"/>
</dbReference>
<dbReference type="InterPro" id="IPR011006">
    <property type="entry name" value="CheY-like_superfamily"/>
</dbReference>
<dbReference type="Proteomes" id="UP000283295">
    <property type="component" value="Unassembled WGS sequence"/>
</dbReference>
<dbReference type="Pfam" id="PF00486">
    <property type="entry name" value="Trans_reg_C"/>
    <property type="match status" value="1"/>
</dbReference>
<evidence type="ECO:0000256" key="3">
    <source>
        <dbReference type="ARBA" id="ARBA00023012"/>
    </source>
</evidence>
<dbReference type="SUPFAM" id="SSF52172">
    <property type="entry name" value="CheY-like"/>
    <property type="match status" value="1"/>
</dbReference>
<feature type="DNA-binding region" description="OmpR/PhoB-type" evidence="9">
    <location>
        <begin position="124"/>
        <end position="222"/>
    </location>
</feature>
<feature type="modified residue" description="4-aspartylphosphate" evidence="8">
    <location>
        <position position="51"/>
    </location>
</feature>
<dbReference type="GO" id="GO:0005829">
    <property type="term" value="C:cytosol"/>
    <property type="evidence" value="ECO:0007669"/>
    <property type="project" value="TreeGrafter"/>
</dbReference>
<dbReference type="PROSITE" id="PS51755">
    <property type="entry name" value="OMPR_PHOB"/>
    <property type="match status" value="1"/>
</dbReference>
<dbReference type="InterPro" id="IPR001867">
    <property type="entry name" value="OmpR/PhoB-type_DNA-bd"/>
</dbReference>
<dbReference type="GO" id="GO:0000156">
    <property type="term" value="F:phosphorelay response regulator activity"/>
    <property type="evidence" value="ECO:0007669"/>
    <property type="project" value="TreeGrafter"/>
</dbReference>
<evidence type="ECO:0000313" key="13">
    <source>
        <dbReference type="Proteomes" id="UP000283295"/>
    </source>
</evidence>
<dbReference type="OrthoDB" id="9790442at2"/>
<reference evidence="12 13" key="1">
    <citation type="submission" date="2018-08" db="EMBL/GenBank/DDBJ databases">
        <title>A genome reference for cultivated species of the human gut microbiota.</title>
        <authorList>
            <person name="Zou Y."/>
            <person name="Xue W."/>
            <person name="Luo G."/>
        </authorList>
    </citation>
    <scope>NUCLEOTIDE SEQUENCE [LARGE SCALE GENOMIC DNA]</scope>
    <source>
        <strain evidence="12 13">AF22-21</strain>
    </source>
</reference>
<organism evidence="12 13">
    <name type="scientific">Coprococcus eutactus</name>
    <dbReference type="NCBI Taxonomy" id="33043"/>
    <lineage>
        <taxon>Bacteria</taxon>
        <taxon>Bacillati</taxon>
        <taxon>Bacillota</taxon>
        <taxon>Clostridia</taxon>
        <taxon>Lachnospirales</taxon>
        <taxon>Lachnospiraceae</taxon>
        <taxon>Coprococcus</taxon>
    </lineage>
</organism>
<dbReference type="Pfam" id="PF00072">
    <property type="entry name" value="Response_reg"/>
    <property type="match status" value="1"/>
</dbReference>
<gene>
    <name evidence="12" type="ORF">DWX94_02165</name>
</gene>
<evidence type="ECO:0000259" key="11">
    <source>
        <dbReference type="PROSITE" id="PS51755"/>
    </source>
</evidence>
<evidence type="ECO:0000256" key="2">
    <source>
        <dbReference type="ARBA" id="ARBA00022553"/>
    </source>
</evidence>
<keyword evidence="4" id="KW-0805">Transcription regulation</keyword>
<keyword evidence="6" id="KW-0804">Transcription</keyword>
<dbReference type="FunFam" id="1.10.10.10:FF:000005">
    <property type="entry name" value="Two-component system response regulator"/>
    <property type="match status" value="1"/>
</dbReference>
<evidence type="ECO:0000256" key="6">
    <source>
        <dbReference type="ARBA" id="ARBA00023163"/>
    </source>
</evidence>
<evidence type="ECO:0000256" key="1">
    <source>
        <dbReference type="ARBA" id="ARBA00018672"/>
    </source>
</evidence>
<name>A0A3R5ZMM0_9FIRM</name>
<evidence type="ECO:0000313" key="12">
    <source>
        <dbReference type="EMBL" id="RGS43891.1"/>
    </source>
</evidence>